<gene>
    <name evidence="1" type="ORF">NCTC11807_02647</name>
</gene>
<accession>A0A380HAX3</accession>
<dbReference type="Proteomes" id="UP000255425">
    <property type="component" value="Unassembled WGS sequence"/>
</dbReference>
<reference evidence="1 2" key="1">
    <citation type="submission" date="2018-06" db="EMBL/GenBank/DDBJ databases">
        <authorList>
            <consortium name="Pathogen Informatics"/>
            <person name="Doyle S."/>
        </authorList>
    </citation>
    <scope>NUCLEOTIDE SEQUENCE [LARGE SCALE GENOMIC DNA]</scope>
    <source>
        <strain evidence="1 2">NCTC11807</strain>
    </source>
</reference>
<organism evidence="1 2">
    <name type="scientific">Staphylococcus saccharolyticus</name>
    <dbReference type="NCBI Taxonomy" id="33028"/>
    <lineage>
        <taxon>Bacteria</taxon>
        <taxon>Bacillati</taxon>
        <taxon>Bacillota</taxon>
        <taxon>Bacilli</taxon>
        <taxon>Bacillales</taxon>
        <taxon>Staphylococcaceae</taxon>
        <taxon>Staphylococcus</taxon>
    </lineage>
</organism>
<evidence type="ECO:0000313" key="2">
    <source>
        <dbReference type="Proteomes" id="UP000255425"/>
    </source>
</evidence>
<name>A0A380HAX3_9STAP</name>
<dbReference type="EMBL" id="UHDZ01000001">
    <property type="protein sequence ID" value="SUM74505.1"/>
    <property type="molecule type" value="Genomic_DNA"/>
</dbReference>
<keyword evidence="2" id="KW-1185">Reference proteome</keyword>
<sequence>MRGFFMKKIILNLLLVFTIFFSLVITNTVKELSVYNTIINGHEKIIYNETSEKKKHTNFPNWDILYDW</sequence>
<dbReference type="AlphaFoldDB" id="A0A380HAX3"/>
<protein>
    <submittedName>
        <fullName evidence="1">Uncharacterized protein</fullName>
    </submittedName>
</protein>
<proteinExistence type="predicted"/>
<evidence type="ECO:0000313" key="1">
    <source>
        <dbReference type="EMBL" id="SUM74505.1"/>
    </source>
</evidence>